<proteinExistence type="predicted"/>
<organism evidence="2 3">
    <name type="scientific">Marinomonas mediterranea (strain ATCC 700492 / JCM 21426 / NBRC 103028 / MMB-1)</name>
    <dbReference type="NCBI Taxonomy" id="717774"/>
    <lineage>
        <taxon>Bacteria</taxon>
        <taxon>Pseudomonadati</taxon>
        <taxon>Pseudomonadota</taxon>
        <taxon>Gammaproteobacteria</taxon>
        <taxon>Oceanospirillales</taxon>
        <taxon>Oceanospirillaceae</taxon>
        <taxon>Marinomonas</taxon>
    </lineage>
</organism>
<dbReference type="Gene3D" id="3.40.50.1980">
    <property type="entry name" value="Nitrogenase molybdenum iron protein domain"/>
    <property type="match status" value="2"/>
</dbReference>
<feature type="domain" description="Fe/B12 periplasmic-binding" evidence="1">
    <location>
        <begin position="46"/>
        <end position="335"/>
    </location>
</feature>
<dbReference type="eggNOG" id="COG0614">
    <property type="taxonomic scope" value="Bacteria"/>
</dbReference>
<accession>F2K3S0</accession>
<dbReference type="OrthoDB" id="9797850at2"/>
<dbReference type="PATRIC" id="fig|717774.3.peg.935"/>
<dbReference type="Pfam" id="PF01497">
    <property type="entry name" value="Peripla_BP_2"/>
    <property type="match status" value="1"/>
</dbReference>
<dbReference type="InterPro" id="IPR050902">
    <property type="entry name" value="ABC_Transporter_SBP"/>
</dbReference>
<dbReference type="RefSeq" id="WP_013660074.1">
    <property type="nucleotide sequence ID" value="NC_015276.1"/>
</dbReference>
<protein>
    <submittedName>
        <fullName evidence="2">ABC-type transporter, periplasmic subunit</fullName>
    </submittedName>
</protein>
<dbReference type="EMBL" id="CP002583">
    <property type="protein sequence ID" value="ADZ90169.1"/>
    <property type="molecule type" value="Genomic_DNA"/>
</dbReference>
<gene>
    <name evidence="2" type="ordered locus">Marme_0894</name>
</gene>
<dbReference type="PROSITE" id="PS50983">
    <property type="entry name" value="FE_B12_PBP"/>
    <property type="match status" value="1"/>
</dbReference>
<dbReference type="PANTHER" id="PTHR30535">
    <property type="entry name" value="VITAMIN B12-BINDING PROTEIN"/>
    <property type="match status" value="1"/>
</dbReference>
<reference evidence="2 3" key="1">
    <citation type="journal article" date="2012" name="Stand. Genomic Sci.">
        <title>Complete genome sequence of the melanogenic marine bacterium Marinomonas mediterranea type strain (MMB-1(T)).</title>
        <authorList>
            <person name="Lucas-Elio P."/>
            <person name="Goodwin L."/>
            <person name="Woyke T."/>
            <person name="Pitluck S."/>
            <person name="Nolan M."/>
            <person name="Kyrpides N.C."/>
            <person name="Detter J.C."/>
            <person name="Copeland A."/>
            <person name="Teshima H."/>
            <person name="Bruce D."/>
            <person name="Detter C."/>
            <person name="Tapia R."/>
            <person name="Han S."/>
            <person name="Land M.L."/>
            <person name="Ivanova N."/>
            <person name="Mikhailova N."/>
            <person name="Johnston A.W."/>
            <person name="Sanchez-Amat A."/>
        </authorList>
    </citation>
    <scope>NUCLEOTIDE SEQUENCE [LARGE SCALE GENOMIC DNA]</scope>
    <source>
        <strain evidence="3">ATCC 700492 / JCM 21426 / NBRC 103028 / MMB-1</strain>
    </source>
</reference>
<dbReference type="STRING" id="717774.Marme_0894"/>
<dbReference type="Proteomes" id="UP000001062">
    <property type="component" value="Chromosome"/>
</dbReference>
<sequence length="335" mass="36986" precursor="true">MELKHVSRFFATSMVVFSAHTQAATDYPVTIENCGYTHVYEQAPSSAVTIGQAATEILYSLGLASAVKGTSVWFSDVLPEYADANVDIPRLADNDPSFEAVLSKRPELVAIQYEWHVGAQGVVATREQFHDMGVSTYNLPMDCDNKDNTTGLDGTRLDQFSISSLYKSISQLSTIFNVPEQGENLIASLTTREQKAAERAEKAGVDGRSAVFWFSSAAMDIDPYVAGQKGAPGYIMKTLGIENIVQSNEEWPTVGWETIAKANPDIIVIAKMKRRRFPADDFQKKLEFLRTDPVTKEMKAVKNGNIVIIDAQEMDTTIRVITGLERLTQAVEDLN</sequence>
<dbReference type="SUPFAM" id="SSF53807">
    <property type="entry name" value="Helical backbone' metal receptor"/>
    <property type="match status" value="1"/>
</dbReference>
<name>F2K3S0_MARM1</name>
<evidence type="ECO:0000313" key="2">
    <source>
        <dbReference type="EMBL" id="ADZ90169.1"/>
    </source>
</evidence>
<dbReference type="KEGG" id="mme:Marme_0894"/>
<dbReference type="AlphaFoldDB" id="F2K3S0"/>
<dbReference type="PANTHER" id="PTHR30535:SF7">
    <property type="entry name" value="IRON(III) DICITRATE-BINDING PROTEIN"/>
    <property type="match status" value="1"/>
</dbReference>
<evidence type="ECO:0000313" key="3">
    <source>
        <dbReference type="Proteomes" id="UP000001062"/>
    </source>
</evidence>
<dbReference type="HOGENOM" id="CLU_038034_7_3_6"/>
<dbReference type="InterPro" id="IPR002491">
    <property type="entry name" value="ABC_transptr_periplasmic_BD"/>
</dbReference>
<keyword evidence="3" id="KW-1185">Reference proteome</keyword>
<evidence type="ECO:0000259" key="1">
    <source>
        <dbReference type="PROSITE" id="PS50983"/>
    </source>
</evidence>